<dbReference type="InterPro" id="IPR052713">
    <property type="entry name" value="FeoA"/>
</dbReference>
<dbReference type="Gene3D" id="2.30.30.90">
    <property type="match status" value="1"/>
</dbReference>
<name>A0ABY4AJ99_9BURK</name>
<keyword evidence="1" id="KW-0408">Iron</keyword>
<dbReference type="Proteomes" id="UP000831607">
    <property type="component" value="Chromosome"/>
</dbReference>
<accession>A0ABY4AJ99</accession>
<dbReference type="InterPro" id="IPR008988">
    <property type="entry name" value="Transcriptional_repressor_C"/>
</dbReference>
<feature type="domain" description="Ferrous iron transporter FeoA-like" evidence="2">
    <location>
        <begin position="2"/>
        <end position="75"/>
    </location>
</feature>
<dbReference type="RefSeq" id="WP_243477686.1">
    <property type="nucleotide sequence ID" value="NZ_CP063982.1"/>
</dbReference>
<keyword evidence="4" id="KW-1185">Reference proteome</keyword>
<dbReference type="SUPFAM" id="SSF50037">
    <property type="entry name" value="C-terminal domain of transcriptional repressors"/>
    <property type="match status" value="1"/>
</dbReference>
<evidence type="ECO:0000256" key="1">
    <source>
        <dbReference type="ARBA" id="ARBA00023004"/>
    </source>
</evidence>
<dbReference type="InterPro" id="IPR038157">
    <property type="entry name" value="FeoA_core_dom"/>
</dbReference>
<dbReference type="PANTHER" id="PTHR42954">
    <property type="entry name" value="FE(2+) TRANSPORT PROTEIN A"/>
    <property type="match status" value="1"/>
</dbReference>
<dbReference type="PANTHER" id="PTHR42954:SF2">
    <property type="entry name" value="FE(2+) TRANSPORT PROTEIN A"/>
    <property type="match status" value="1"/>
</dbReference>
<evidence type="ECO:0000313" key="3">
    <source>
        <dbReference type="EMBL" id="UOD49475.1"/>
    </source>
</evidence>
<dbReference type="EMBL" id="CP063982">
    <property type="protein sequence ID" value="UOD49475.1"/>
    <property type="molecule type" value="Genomic_DNA"/>
</dbReference>
<reference evidence="3 4" key="1">
    <citation type="submission" date="2020-11" db="EMBL/GenBank/DDBJ databases">
        <title>Algicoccus daihaiensis sp.nov., isolated from Daihai Lake in Inner Mongolia.</title>
        <authorList>
            <person name="Kai J."/>
        </authorList>
    </citation>
    <scope>NUCLEOTIDE SEQUENCE [LARGE SCALE GENOMIC DNA]</scope>
    <source>
        <strain evidence="4">f23</strain>
    </source>
</reference>
<gene>
    <name evidence="3" type="ORF">DHf2319_08270</name>
</gene>
<evidence type="ECO:0000259" key="2">
    <source>
        <dbReference type="SMART" id="SM00899"/>
    </source>
</evidence>
<sequence>MRTLGELKTGDQAKVIGLTGGGSSYRRKLLAMGLTPATVLEVLRMAPMGDPVEIRIRGCNLSLRREEASLVNVEVL</sequence>
<evidence type="ECO:0000313" key="4">
    <source>
        <dbReference type="Proteomes" id="UP000831607"/>
    </source>
</evidence>
<dbReference type="InterPro" id="IPR007167">
    <property type="entry name" value="Fe-transptr_FeoA-like"/>
</dbReference>
<protein>
    <submittedName>
        <fullName evidence="3">Ferrous iron transport protein A</fullName>
    </submittedName>
</protein>
<dbReference type="Pfam" id="PF04023">
    <property type="entry name" value="FeoA"/>
    <property type="match status" value="1"/>
</dbReference>
<dbReference type="SMART" id="SM00899">
    <property type="entry name" value="FeoA"/>
    <property type="match status" value="1"/>
</dbReference>
<organism evidence="3 4">
    <name type="scientific">Orrella daihaiensis</name>
    <dbReference type="NCBI Taxonomy" id="2782176"/>
    <lineage>
        <taxon>Bacteria</taxon>
        <taxon>Pseudomonadati</taxon>
        <taxon>Pseudomonadota</taxon>
        <taxon>Betaproteobacteria</taxon>
        <taxon>Burkholderiales</taxon>
        <taxon>Alcaligenaceae</taxon>
        <taxon>Orrella</taxon>
    </lineage>
</organism>
<proteinExistence type="predicted"/>